<feature type="transmembrane region" description="Helical" evidence="1">
    <location>
        <begin position="28"/>
        <end position="52"/>
    </location>
</feature>
<organism evidence="2 3">
    <name type="scientific">Streptomyces osmaniensis</name>
    <dbReference type="NCBI Taxonomy" id="593134"/>
    <lineage>
        <taxon>Bacteria</taxon>
        <taxon>Bacillati</taxon>
        <taxon>Actinomycetota</taxon>
        <taxon>Actinomycetes</taxon>
        <taxon>Kitasatosporales</taxon>
        <taxon>Streptomycetaceae</taxon>
        <taxon>Streptomyces</taxon>
    </lineage>
</organism>
<comment type="caution">
    <text evidence="2">The sequence shown here is derived from an EMBL/GenBank/DDBJ whole genome shotgun (WGS) entry which is preliminary data.</text>
</comment>
<keyword evidence="1" id="KW-0472">Membrane</keyword>
<evidence type="ECO:0000313" key="3">
    <source>
        <dbReference type="Proteomes" id="UP001500707"/>
    </source>
</evidence>
<dbReference type="Proteomes" id="UP001500707">
    <property type="component" value="Unassembled WGS sequence"/>
</dbReference>
<keyword evidence="1" id="KW-0812">Transmembrane</keyword>
<evidence type="ECO:0000313" key="2">
    <source>
        <dbReference type="EMBL" id="GAA3559435.1"/>
    </source>
</evidence>
<sequence>MAEKDVERIDERDHISEPWWAGLGTRGAVTLIVLGMLAAAWAVVAPALGLGWLPLTPENLATGVHQAAKVVAIGVVILVGAALTRRRAGAPGEPERD</sequence>
<keyword evidence="3" id="KW-1185">Reference proteome</keyword>
<protein>
    <submittedName>
        <fullName evidence="2">Uncharacterized protein</fullName>
    </submittedName>
</protein>
<accession>A0ABP6X5T3</accession>
<reference evidence="3" key="1">
    <citation type="journal article" date="2019" name="Int. J. Syst. Evol. Microbiol.">
        <title>The Global Catalogue of Microorganisms (GCM) 10K type strain sequencing project: providing services to taxonomists for standard genome sequencing and annotation.</title>
        <authorList>
            <consortium name="The Broad Institute Genomics Platform"/>
            <consortium name="The Broad Institute Genome Sequencing Center for Infectious Disease"/>
            <person name="Wu L."/>
            <person name="Ma J."/>
        </authorList>
    </citation>
    <scope>NUCLEOTIDE SEQUENCE [LARGE SCALE GENOMIC DNA]</scope>
    <source>
        <strain evidence="3">JCM 17656</strain>
    </source>
</reference>
<name>A0ABP6X5T3_9ACTN</name>
<dbReference type="RefSeq" id="WP_346183341.1">
    <property type="nucleotide sequence ID" value="NZ_BAABCE010000009.1"/>
</dbReference>
<gene>
    <name evidence="2" type="ORF">GCM10022295_46990</name>
</gene>
<keyword evidence="1" id="KW-1133">Transmembrane helix</keyword>
<evidence type="ECO:0000256" key="1">
    <source>
        <dbReference type="SAM" id="Phobius"/>
    </source>
</evidence>
<dbReference type="EMBL" id="BAABCE010000009">
    <property type="protein sequence ID" value="GAA3559435.1"/>
    <property type="molecule type" value="Genomic_DNA"/>
</dbReference>
<proteinExistence type="predicted"/>
<feature type="transmembrane region" description="Helical" evidence="1">
    <location>
        <begin position="64"/>
        <end position="83"/>
    </location>
</feature>